<keyword evidence="9" id="KW-0407">Ion channel</keyword>
<dbReference type="PRINTS" id="PR00169">
    <property type="entry name" value="KCHANNEL"/>
</dbReference>
<dbReference type="InterPro" id="IPR001320">
    <property type="entry name" value="Iontro_rcpt_C"/>
</dbReference>
<feature type="transmembrane region" description="Helical" evidence="10">
    <location>
        <begin position="188"/>
        <end position="208"/>
    </location>
</feature>
<evidence type="ECO:0000256" key="8">
    <source>
        <dbReference type="ARBA" id="ARBA00023180"/>
    </source>
</evidence>
<dbReference type="AlphaFoldDB" id="A0A1M5C5Y0"/>
<dbReference type="Pfam" id="PF00497">
    <property type="entry name" value="SBP_bac_3"/>
    <property type="match status" value="1"/>
</dbReference>
<sequence>MIRTTFYRFLIFVVLCAFASHTNAQSKPFNPSKDTLVISVAGNDPFIVEDEDTDELRGISIDIWEEMAYKNNWQYRYISYPTVNKALKAVEKGDSDLAIGPISITSSRVKKLMFSQPYYQSSLAIGSRADGLGLWGRIKPLFSLKLLIAVGVFLFILAIVGTLLWLAEHKASPEQFPRDPKRGIGNGMWLAIVTMSTTGYGDMAPVTLRGRIVAGIWMVITIIFATSMVAGIASTLTLTGMGDSTITKVEELANKKSATVAGSPATTFVKEHKSKPIVVDTFDEALKLLDEKKVDAVVYDRPQLLYFQQNNKEEDLYVAKAEYYKQGYGFAFPLNSEFVYQVNLELLKLAEEREIEDIVAEYLGKE</sequence>
<accession>A0A1M5C5Y0</accession>
<comment type="subcellular location">
    <subcellularLocation>
        <location evidence="1">Membrane</location>
        <topology evidence="1">Multi-pass membrane protein</topology>
    </subcellularLocation>
</comment>
<dbReference type="Proteomes" id="UP000183945">
    <property type="component" value="Unassembled WGS sequence"/>
</dbReference>
<feature type="domain" description="Solute-binding protein family 3/N-terminal" evidence="12">
    <location>
        <begin position="35"/>
        <end position="366"/>
    </location>
</feature>
<organism evidence="14 15">
    <name type="scientific">Salegentibacter echinorum</name>
    <dbReference type="NCBI Taxonomy" id="1073325"/>
    <lineage>
        <taxon>Bacteria</taxon>
        <taxon>Pseudomonadati</taxon>
        <taxon>Bacteroidota</taxon>
        <taxon>Flavobacteriia</taxon>
        <taxon>Flavobacteriales</taxon>
        <taxon>Flavobacteriaceae</taxon>
        <taxon>Salegentibacter</taxon>
    </lineage>
</organism>
<dbReference type="SUPFAM" id="SSF81324">
    <property type="entry name" value="Voltage-gated potassium channels"/>
    <property type="match status" value="1"/>
</dbReference>
<evidence type="ECO:0000256" key="7">
    <source>
        <dbReference type="ARBA" id="ARBA00023170"/>
    </source>
</evidence>
<evidence type="ECO:0000256" key="9">
    <source>
        <dbReference type="ARBA" id="ARBA00023303"/>
    </source>
</evidence>
<feature type="signal peptide" evidence="11">
    <location>
        <begin position="1"/>
        <end position="19"/>
    </location>
</feature>
<feature type="chain" id="PRO_5012861145" evidence="11">
    <location>
        <begin position="20"/>
        <end position="366"/>
    </location>
</feature>
<evidence type="ECO:0000256" key="4">
    <source>
        <dbReference type="ARBA" id="ARBA00022989"/>
    </source>
</evidence>
<feature type="domain" description="Ionotropic glutamate receptor C-terminal" evidence="13">
    <location>
        <begin position="35"/>
        <end position="365"/>
    </location>
</feature>
<dbReference type="GO" id="GO:0016020">
    <property type="term" value="C:membrane"/>
    <property type="evidence" value="ECO:0007669"/>
    <property type="project" value="UniProtKB-SubCell"/>
</dbReference>
<dbReference type="Gene3D" id="3.40.190.10">
    <property type="entry name" value="Periplasmic binding protein-like II"/>
    <property type="match status" value="2"/>
</dbReference>
<keyword evidence="8" id="KW-0325">Glycoprotein</keyword>
<keyword evidence="15" id="KW-1185">Reference proteome</keyword>
<reference evidence="15" key="1">
    <citation type="submission" date="2016-11" db="EMBL/GenBank/DDBJ databases">
        <authorList>
            <person name="Varghese N."/>
            <person name="Submissions S."/>
        </authorList>
    </citation>
    <scope>NUCLEOTIDE SEQUENCE [LARGE SCALE GENOMIC DNA]</scope>
    <source>
        <strain evidence="15">DSM 24579</strain>
    </source>
</reference>
<dbReference type="Gene3D" id="1.10.287.70">
    <property type="match status" value="1"/>
</dbReference>
<evidence type="ECO:0000256" key="1">
    <source>
        <dbReference type="ARBA" id="ARBA00004141"/>
    </source>
</evidence>
<proteinExistence type="predicted"/>
<dbReference type="InterPro" id="IPR015683">
    <property type="entry name" value="Ionotropic_Glu_rcpt"/>
</dbReference>
<dbReference type="STRING" id="1073325.SAMN05444483_101355"/>
<evidence type="ECO:0000259" key="12">
    <source>
        <dbReference type="SMART" id="SM00062"/>
    </source>
</evidence>
<evidence type="ECO:0000256" key="6">
    <source>
        <dbReference type="ARBA" id="ARBA00023136"/>
    </source>
</evidence>
<dbReference type="RefSeq" id="WP_072876076.1">
    <property type="nucleotide sequence ID" value="NZ_FQVT01000001.1"/>
</dbReference>
<evidence type="ECO:0000256" key="10">
    <source>
        <dbReference type="SAM" id="Phobius"/>
    </source>
</evidence>
<dbReference type="SMART" id="SM00079">
    <property type="entry name" value="PBPe"/>
    <property type="match status" value="1"/>
</dbReference>
<evidence type="ECO:0000313" key="15">
    <source>
        <dbReference type="Proteomes" id="UP000183945"/>
    </source>
</evidence>
<keyword evidence="4 10" id="KW-1133">Transmembrane helix</keyword>
<dbReference type="SMART" id="SM00062">
    <property type="entry name" value="PBPb"/>
    <property type="match status" value="1"/>
</dbReference>
<feature type="transmembrane region" description="Helical" evidence="10">
    <location>
        <begin position="214"/>
        <end position="238"/>
    </location>
</feature>
<keyword evidence="7" id="KW-0675">Receptor</keyword>
<keyword evidence="2" id="KW-0813">Transport</keyword>
<evidence type="ECO:0000256" key="11">
    <source>
        <dbReference type="SAM" id="SignalP"/>
    </source>
</evidence>
<dbReference type="InterPro" id="IPR001638">
    <property type="entry name" value="Solute-binding_3/MltF_N"/>
</dbReference>
<evidence type="ECO:0000259" key="13">
    <source>
        <dbReference type="SMART" id="SM00079"/>
    </source>
</evidence>
<dbReference type="Pfam" id="PF00060">
    <property type="entry name" value="Lig_chan"/>
    <property type="match status" value="1"/>
</dbReference>
<dbReference type="EMBL" id="FQVT01000001">
    <property type="protein sequence ID" value="SHF50111.1"/>
    <property type="molecule type" value="Genomic_DNA"/>
</dbReference>
<dbReference type="SUPFAM" id="SSF53850">
    <property type="entry name" value="Periplasmic binding protein-like II"/>
    <property type="match status" value="1"/>
</dbReference>
<evidence type="ECO:0000256" key="2">
    <source>
        <dbReference type="ARBA" id="ARBA00022448"/>
    </source>
</evidence>
<dbReference type="OrthoDB" id="9799090at2"/>
<protein>
    <submittedName>
        <fullName evidence="14">Amino acid ABC transporter substrate-binding protein, PAAT family</fullName>
    </submittedName>
</protein>
<feature type="transmembrane region" description="Helical" evidence="10">
    <location>
        <begin position="146"/>
        <end position="167"/>
    </location>
</feature>
<evidence type="ECO:0000256" key="3">
    <source>
        <dbReference type="ARBA" id="ARBA00022692"/>
    </source>
</evidence>
<evidence type="ECO:0000313" key="14">
    <source>
        <dbReference type="EMBL" id="SHF50111.1"/>
    </source>
</evidence>
<keyword evidence="11" id="KW-0732">Signal</keyword>
<dbReference type="PANTHER" id="PTHR18966">
    <property type="entry name" value="IONOTROPIC GLUTAMATE RECEPTOR"/>
    <property type="match status" value="1"/>
</dbReference>
<gene>
    <name evidence="14" type="ORF">SAMN05444483_101355</name>
</gene>
<dbReference type="GO" id="GO:0015276">
    <property type="term" value="F:ligand-gated monoatomic ion channel activity"/>
    <property type="evidence" value="ECO:0007669"/>
    <property type="project" value="InterPro"/>
</dbReference>
<evidence type="ECO:0000256" key="5">
    <source>
        <dbReference type="ARBA" id="ARBA00023065"/>
    </source>
</evidence>
<keyword evidence="5" id="KW-0406">Ion transport</keyword>
<keyword evidence="3 10" id="KW-0812">Transmembrane</keyword>
<name>A0A1M5C5Y0_SALEC</name>
<keyword evidence="6 10" id="KW-0472">Membrane</keyword>